<evidence type="ECO:0000313" key="1">
    <source>
        <dbReference type="EMBL" id="PZT57475.1"/>
    </source>
</evidence>
<sequence>MPKFKIEDGADYQPYFKAFVLHNNLSLGDETSSYDYIMWNQKKWREWRELNSIDDRQNMTEANHIDFEKWLFKGY</sequence>
<comment type="caution">
    <text evidence="1">The sequence shown here is derived from an EMBL/GenBank/DDBJ whole genome shotgun (WGS) entry which is preliminary data.</text>
</comment>
<dbReference type="RefSeq" id="WP_111268626.1">
    <property type="nucleotide sequence ID" value="NZ_QKWW01000006.1"/>
</dbReference>
<accession>A0A2W6NNX5</accession>
<protein>
    <submittedName>
        <fullName evidence="1">Uncharacterized protein</fullName>
    </submittedName>
</protein>
<dbReference type="AlphaFoldDB" id="A0A2W6NNX5"/>
<proteinExistence type="predicted"/>
<dbReference type="Proteomes" id="UP000249204">
    <property type="component" value="Unassembled WGS sequence"/>
</dbReference>
<evidence type="ECO:0000313" key="2">
    <source>
        <dbReference type="Proteomes" id="UP000249204"/>
    </source>
</evidence>
<organism evidence="1 2">
    <name type="scientific">Paenibacillus silvae</name>
    <dbReference type="NCBI Taxonomy" id="1325358"/>
    <lineage>
        <taxon>Bacteria</taxon>
        <taxon>Bacillati</taxon>
        <taxon>Bacillota</taxon>
        <taxon>Bacilli</taxon>
        <taxon>Bacillales</taxon>
        <taxon>Paenibacillaceae</taxon>
        <taxon>Paenibacillus</taxon>
    </lineage>
</organism>
<gene>
    <name evidence="1" type="ORF">DN757_02125</name>
</gene>
<dbReference type="EMBL" id="QKWW01000006">
    <property type="protein sequence ID" value="PZT57475.1"/>
    <property type="molecule type" value="Genomic_DNA"/>
</dbReference>
<reference evidence="1 2" key="1">
    <citation type="submission" date="2018-06" db="EMBL/GenBank/DDBJ databases">
        <title>Isolation of heavy metals resistant Paenibacillus silvae NC2 from Gold-Copper mine in ZiJin, China.</title>
        <authorList>
            <person name="Xu J."/>
            <person name="Mazhar H.S."/>
            <person name="Rensing C."/>
        </authorList>
    </citation>
    <scope>NUCLEOTIDE SEQUENCE [LARGE SCALE GENOMIC DNA]</scope>
    <source>
        <strain evidence="1 2">NC2</strain>
    </source>
</reference>
<name>A0A2W6NNX5_9BACL</name>